<evidence type="ECO:0000313" key="1">
    <source>
        <dbReference type="EMBL" id="MBO0615265.1"/>
    </source>
</evidence>
<evidence type="ECO:0008006" key="4">
    <source>
        <dbReference type="Google" id="ProtNLM"/>
    </source>
</evidence>
<gene>
    <name evidence="2" type="ORF">J1836_015805</name>
    <name evidence="1" type="ORF">J1836_20420</name>
</gene>
<accession>A0A8B0SIZ1</accession>
<dbReference type="PANTHER" id="PTHR41791:SF1">
    <property type="entry name" value="SSL7039 PROTEIN"/>
    <property type="match status" value="1"/>
</dbReference>
<dbReference type="AlphaFoldDB" id="A0A8B0SIZ1"/>
<dbReference type="Proteomes" id="UP000664466">
    <property type="component" value="Unassembled WGS sequence"/>
</dbReference>
<organism evidence="2">
    <name type="scientific">Thiothrix fructosivorans</name>
    <dbReference type="NCBI Taxonomy" id="111770"/>
    <lineage>
        <taxon>Bacteria</taxon>
        <taxon>Pseudomonadati</taxon>
        <taxon>Pseudomonadota</taxon>
        <taxon>Gammaproteobacteria</taxon>
        <taxon>Thiotrichales</taxon>
        <taxon>Thiotrichaceae</taxon>
        <taxon>Thiothrix</taxon>
    </lineage>
</organism>
<keyword evidence="3" id="KW-1185">Reference proteome</keyword>
<dbReference type="RefSeq" id="WP_207252984.1">
    <property type="nucleotide sequence ID" value="NZ_JAFMPM010000008.1"/>
</dbReference>
<name>A0A8B0SIZ1_9GAMM</name>
<protein>
    <recommendedName>
        <fullName evidence="4">Addiction module killer protein</fullName>
    </recommendedName>
</protein>
<proteinExistence type="predicted"/>
<dbReference type="PANTHER" id="PTHR41791">
    <property type="entry name" value="SSL7039 PROTEIN"/>
    <property type="match status" value="1"/>
</dbReference>
<dbReference type="InterPro" id="IPR014056">
    <property type="entry name" value="TypeIITA-like_toxin_pred"/>
</dbReference>
<evidence type="ECO:0000313" key="2">
    <source>
        <dbReference type="EMBL" id="QTX10048.1"/>
    </source>
</evidence>
<sequence>MGEGVCELRVDIGAGYRIYYGRHGQELVILLCGGDKDSQQSDIRQAIQYWKDYKADTNGNNTLQ</sequence>
<dbReference type="PIRSF" id="PIRSF028744">
    <property type="entry name" value="Addict_mod_HI1419"/>
    <property type="match status" value="1"/>
</dbReference>
<dbReference type="NCBIfam" id="TIGR02683">
    <property type="entry name" value="upstrm_HI1419"/>
    <property type="match status" value="1"/>
</dbReference>
<dbReference type="EMBL" id="CP072748">
    <property type="protein sequence ID" value="QTX10048.1"/>
    <property type="molecule type" value="Genomic_DNA"/>
</dbReference>
<reference evidence="1 3" key="1">
    <citation type="submission" date="2021-03" db="EMBL/GenBank/DDBJ databases">
        <title>Draft genome and methylome analysis of Thiotrix fructosivoruns ATCC 49748.</title>
        <authorList>
            <person name="Fomenkov A."/>
            <person name="Grabovich M.Y."/>
            <person name="Roberts R.J."/>
        </authorList>
    </citation>
    <scope>NUCLEOTIDE SEQUENCE [LARGE SCALE GENOMIC DNA]</scope>
    <source>
        <strain evidence="1 3">ATCC 49748</strain>
    </source>
</reference>
<reference evidence="2" key="2">
    <citation type="submission" date="2021-04" db="EMBL/GenBank/DDBJ databases">
        <title>Complete Genome and methylome analysis of Thiothrix fructosivorans ATCC 49748.</title>
        <authorList>
            <person name="Fomenkov A."/>
            <person name="Sun L."/>
            <person name="Vincze T."/>
            <person name="Grabovich M.Y."/>
            <person name="Roberts R.J."/>
        </authorList>
    </citation>
    <scope>NUCLEOTIDE SEQUENCE</scope>
    <source>
        <strain evidence="2">ATCC 49748</strain>
    </source>
</reference>
<dbReference type="EMBL" id="JAFMPM010000008">
    <property type="protein sequence ID" value="MBO0615265.1"/>
    <property type="molecule type" value="Genomic_DNA"/>
</dbReference>
<evidence type="ECO:0000313" key="3">
    <source>
        <dbReference type="Proteomes" id="UP000664466"/>
    </source>
</evidence>